<dbReference type="GO" id="GO:0006511">
    <property type="term" value="P:ubiquitin-dependent protein catabolic process"/>
    <property type="evidence" value="ECO:0007669"/>
    <property type="project" value="InterPro"/>
</dbReference>
<organism evidence="3 4">
    <name type="scientific">Zingiber officinale</name>
    <name type="common">Ginger</name>
    <name type="synonym">Amomum zingiber</name>
    <dbReference type="NCBI Taxonomy" id="94328"/>
    <lineage>
        <taxon>Eukaryota</taxon>
        <taxon>Viridiplantae</taxon>
        <taxon>Streptophyta</taxon>
        <taxon>Embryophyta</taxon>
        <taxon>Tracheophyta</taxon>
        <taxon>Spermatophyta</taxon>
        <taxon>Magnoliopsida</taxon>
        <taxon>Liliopsida</taxon>
        <taxon>Zingiberales</taxon>
        <taxon>Zingiberaceae</taxon>
        <taxon>Zingiber</taxon>
    </lineage>
</organism>
<dbReference type="EMBL" id="JACMSC010000021">
    <property type="protein sequence ID" value="KAG6470164.1"/>
    <property type="molecule type" value="Genomic_DNA"/>
</dbReference>
<dbReference type="InterPro" id="IPR001373">
    <property type="entry name" value="Cullin_N"/>
</dbReference>
<dbReference type="Proteomes" id="UP000734854">
    <property type="component" value="Unassembled WGS sequence"/>
</dbReference>
<keyword evidence="4" id="KW-1185">Reference proteome</keyword>
<dbReference type="SUPFAM" id="SSF74788">
    <property type="entry name" value="Cullin repeat-like"/>
    <property type="match status" value="1"/>
</dbReference>
<comment type="similarity">
    <text evidence="1">Belongs to the cullin family.</text>
</comment>
<sequence length="154" mass="18370">MSMHERKTIDLEQGWEFMQKGITKLKNILEELPESQFSSEDYMMLYTTIYNMCTQKPPHDYSQQLYDKYRDSFEDYITSMDDALCINGIWEYFKKKLKKQCNPIDIEEACGPLHQLKQMGSIRDHAKDISLFLLEIDDMIDKDSLFYFMDGLKE</sequence>
<name>A0A8J5CB82_ZINOF</name>
<dbReference type="PANTHER" id="PTHR11932">
    <property type="entry name" value="CULLIN"/>
    <property type="match status" value="1"/>
</dbReference>
<comment type="caution">
    <text evidence="3">The sequence shown here is derived from an EMBL/GenBank/DDBJ whole genome shotgun (WGS) entry which is preliminary data.</text>
</comment>
<evidence type="ECO:0000259" key="2">
    <source>
        <dbReference type="Pfam" id="PF00888"/>
    </source>
</evidence>
<dbReference type="Gene3D" id="1.20.1310.10">
    <property type="entry name" value="Cullin Repeats"/>
    <property type="match status" value="1"/>
</dbReference>
<dbReference type="Pfam" id="PF00888">
    <property type="entry name" value="Cullin"/>
    <property type="match status" value="1"/>
</dbReference>
<feature type="domain" description="Cullin N-terminal" evidence="2">
    <location>
        <begin position="23"/>
        <end position="86"/>
    </location>
</feature>
<dbReference type="InterPro" id="IPR045093">
    <property type="entry name" value="Cullin"/>
</dbReference>
<proteinExistence type="inferred from homology"/>
<gene>
    <name evidence="3" type="ORF">ZIOFF_071221</name>
</gene>
<evidence type="ECO:0000256" key="1">
    <source>
        <dbReference type="ARBA" id="ARBA00006019"/>
    </source>
</evidence>
<dbReference type="GO" id="GO:0031625">
    <property type="term" value="F:ubiquitin protein ligase binding"/>
    <property type="evidence" value="ECO:0007669"/>
    <property type="project" value="InterPro"/>
</dbReference>
<accession>A0A8J5CB82</accession>
<protein>
    <recommendedName>
        <fullName evidence="2">Cullin N-terminal domain-containing protein</fullName>
    </recommendedName>
</protein>
<evidence type="ECO:0000313" key="4">
    <source>
        <dbReference type="Proteomes" id="UP000734854"/>
    </source>
</evidence>
<reference evidence="3 4" key="1">
    <citation type="submission" date="2020-08" db="EMBL/GenBank/DDBJ databases">
        <title>Plant Genome Project.</title>
        <authorList>
            <person name="Zhang R.-G."/>
        </authorList>
    </citation>
    <scope>NUCLEOTIDE SEQUENCE [LARGE SCALE GENOMIC DNA]</scope>
    <source>
        <tissue evidence="3">Rhizome</tissue>
    </source>
</reference>
<dbReference type="InterPro" id="IPR016159">
    <property type="entry name" value="Cullin_repeat-like_dom_sf"/>
</dbReference>
<dbReference type="AlphaFoldDB" id="A0A8J5CB82"/>
<evidence type="ECO:0000313" key="3">
    <source>
        <dbReference type="EMBL" id="KAG6470164.1"/>
    </source>
</evidence>